<dbReference type="InterPro" id="IPR014256">
    <property type="entry name" value="Spore_VI_D"/>
</dbReference>
<evidence type="ECO:0000256" key="1">
    <source>
        <dbReference type="SAM" id="MobiDB-lite"/>
    </source>
</evidence>
<gene>
    <name evidence="3" type="ORF">J27TS8_02630</name>
</gene>
<dbReference type="InterPro" id="IPR036779">
    <property type="entry name" value="LysM_dom_sf"/>
</dbReference>
<dbReference type="SMART" id="SM00257">
    <property type="entry name" value="LysM"/>
    <property type="match status" value="1"/>
</dbReference>
<proteinExistence type="predicted"/>
<sequence length="367" mass="41507">MSEGNESFLRFSLEESVWFQKGQEVAELITISLDPNITIHENDDYVTIEGELQLSGEYKRKETESEVEEEIPLSPKFVQEVENRDEGITQFSHRFPVDITIPVHRIASINDLDVEIESFDYLFPEQSCMKLTADLTITGLKSDEPGVQPESPELELAYRDEEPPIQEVKLEEVEEAEVAEETVPPANELFAPFVAEARKTPEDDTIETEPAPSSLELDKAPTLEVYEQESEAISTIPDVSFAPQRHEFTPNEPATDQLKAVEQAEHEYESSNDEESSSSSSEEVAKKNKKKSKKQGISITEFLARKEDEEAIARLKVCIVQSGDTLDVIAERYEISIQQLLKFNHLEVNQDVFEGQVLYIPATVTHN</sequence>
<dbReference type="Pfam" id="PF01476">
    <property type="entry name" value="LysM"/>
    <property type="match status" value="1"/>
</dbReference>
<protein>
    <recommendedName>
        <fullName evidence="2">LysM domain-containing protein</fullName>
    </recommendedName>
</protein>
<dbReference type="Proteomes" id="UP000682111">
    <property type="component" value="Unassembled WGS sequence"/>
</dbReference>
<feature type="domain" description="LysM" evidence="2">
    <location>
        <begin position="316"/>
        <end position="360"/>
    </location>
</feature>
<dbReference type="CDD" id="cd00118">
    <property type="entry name" value="LysM"/>
    <property type="match status" value="1"/>
</dbReference>
<evidence type="ECO:0000313" key="4">
    <source>
        <dbReference type="Proteomes" id="UP000682111"/>
    </source>
</evidence>
<keyword evidence="4" id="KW-1185">Reference proteome</keyword>
<dbReference type="AlphaFoldDB" id="A0A919WE50"/>
<name>A0A919WE50_9BACI</name>
<evidence type="ECO:0000259" key="2">
    <source>
        <dbReference type="PROSITE" id="PS51782"/>
    </source>
</evidence>
<comment type="caution">
    <text evidence="3">The sequence shown here is derived from an EMBL/GenBank/DDBJ whole genome shotgun (WGS) entry which is preliminary data.</text>
</comment>
<dbReference type="OrthoDB" id="2966368at2"/>
<organism evidence="3 4">
    <name type="scientific">Robertmurraya siralis</name>
    <dbReference type="NCBI Taxonomy" id="77777"/>
    <lineage>
        <taxon>Bacteria</taxon>
        <taxon>Bacillati</taxon>
        <taxon>Bacillota</taxon>
        <taxon>Bacilli</taxon>
        <taxon>Bacillales</taxon>
        <taxon>Bacillaceae</taxon>
        <taxon>Robertmurraya</taxon>
    </lineage>
</organism>
<reference evidence="3" key="1">
    <citation type="submission" date="2021-03" db="EMBL/GenBank/DDBJ databases">
        <title>Antimicrobial resistance genes in bacteria isolated from Japanese honey, and their potential for conferring macrolide and lincosamide resistance in the American foulbrood pathogen Paenibacillus larvae.</title>
        <authorList>
            <person name="Okamoto M."/>
            <person name="Kumagai M."/>
            <person name="Kanamori H."/>
            <person name="Takamatsu D."/>
        </authorList>
    </citation>
    <scope>NUCLEOTIDE SEQUENCE</scope>
    <source>
        <strain evidence="3">J27TS8</strain>
    </source>
</reference>
<dbReference type="Gene3D" id="3.10.350.10">
    <property type="entry name" value="LysM domain"/>
    <property type="match status" value="1"/>
</dbReference>
<dbReference type="EMBL" id="BORC01000001">
    <property type="protein sequence ID" value="GIN60270.1"/>
    <property type="molecule type" value="Genomic_DNA"/>
</dbReference>
<evidence type="ECO:0000313" key="3">
    <source>
        <dbReference type="EMBL" id="GIN60270.1"/>
    </source>
</evidence>
<dbReference type="PROSITE" id="PS51782">
    <property type="entry name" value="LYSM"/>
    <property type="match status" value="1"/>
</dbReference>
<dbReference type="RefSeq" id="WP_137744279.1">
    <property type="nucleotide sequence ID" value="NZ_BORC01000001.1"/>
</dbReference>
<dbReference type="InterPro" id="IPR048862">
    <property type="entry name" value="SPOCS_spoVID_N"/>
</dbReference>
<accession>A0A919WE50</accession>
<dbReference type="InterPro" id="IPR018392">
    <property type="entry name" value="LysM"/>
</dbReference>
<dbReference type="Pfam" id="PF20918">
    <property type="entry name" value="SPOCS_spoVID-N"/>
    <property type="match status" value="1"/>
</dbReference>
<feature type="region of interest" description="Disordered" evidence="1">
    <location>
        <begin position="261"/>
        <end position="290"/>
    </location>
</feature>
<dbReference type="SUPFAM" id="SSF54106">
    <property type="entry name" value="LysM domain"/>
    <property type="match status" value="1"/>
</dbReference>
<feature type="region of interest" description="Disordered" evidence="1">
    <location>
        <begin position="198"/>
        <end position="220"/>
    </location>
</feature>
<dbReference type="NCBIfam" id="TIGR02907">
    <property type="entry name" value="spore_VI_D"/>
    <property type="match status" value="1"/>
</dbReference>